<evidence type="ECO:0000313" key="2">
    <source>
        <dbReference type="Proteomes" id="UP001164929"/>
    </source>
</evidence>
<comment type="caution">
    <text evidence="1">The sequence shown here is derived from an EMBL/GenBank/DDBJ whole genome shotgun (WGS) entry which is preliminary data.</text>
</comment>
<organism evidence="1 2">
    <name type="scientific">Populus alba x Populus x berolinensis</name>
    <dbReference type="NCBI Taxonomy" id="444605"/>
    <lineage>
        <taxon>Eukaryota</taxon>
        <taxon>Viridiplantae</taxon>
        <taxon>Streptophyta</taxon>
        <taxon>Embryophyta</taxon>
        <taxon>Tracheophyta</taxon>
        <taxon>Spermatophyta</taxon>
        <taxon>Magnoliopsida</taxon>
        <taxon>eudicotyledons</taxon>
        <taxon>Gunneridae</taxon>
        <taxon>Pentapetalae</taxon>
        <taxon>rosids</taxon>
        <taxon>fabids</taxon>
        <taxon>Malpighiales</taxon>
        <taxon>Salicaceae</taxon>
        <taxon>Saliceae</taxon>
        <taxon>Populus</taxon>
    </lineage>
</organism>
<evidence type="ECO:0000313" key="1">
    <source>
        <dbReference type="EMBL" id="KAJ6970075.1"/>
    </source>
</evidence>
<sequence length="43" mass="4545">MADATSLIPNQVMIDMDPTVQSDTVLVGTSFVLSSNRLSAATF</sequence>
<dbReference type="EMBL" id="JAQIZT010000015">
    <property type="protein sequence ID" value="KAJ6970075.1"/>
    <property type="molecule type" value="Genomic_DNA"/>
</dbReference>
<dbReference type="AlphaFoldDB" id="A0AAD6LNE7"/>
<protein>
    <submittedName>
        <fullName evidence="1">Uncharacterized protein</fullName>
    </submittedName>
</protein>
<dbReference type="Proteomes" id="UP001164929">
    <property type="component" value="Chromosome 15"/>
</dbReference>
<accession>A0AAD6LNE7</accession>
<keyword evidence="2" id="KW-1185">Reference proteome</keyword>
<reference evidence="1" key="1">
    <citation type="journal article" date="2023" name="Mol. Ecol. Resour.">
        <title>Chromosome-level genome assembly of a triploid poplar Populus alba 'Berolinensis'.</title>
        <authorList>
            <person name="Chen S."/>
            <person name="Yu Y."/>
            <person name="Wang X."/>
            <person name="Wang S."/>
            <person name="Zhang T."/>
            <person name="Zhou Y."/>
            <person name="He R."/>
            <person name="Meng N."/>
            <person name="Wang Y."/>
            <person name="Liu W."/>
            <person name="Liu Z."/>
            <person name="Liu J."/>
            <person name="Guo Q."/>
            <person name="Huang H."/>
            <person name="Sederoff R.R."/>
            <person name="Wang G."/>
            <person name="Qu G."/>
            <person name="Chen S."/>
        </authorList>
    </citation>
    <scope>NUCLEOTIDE SEQUENCE</scope>
    <source>
        <strain evidence="1">SC-2020</strain>
    </source>
</reference>
<proteinExistence type="predicted"/>
<name>A0AAD6LNE7_9ROSI</name>
<gene>
    <name evidence="1" type="ORF">NC653_034601</name>
</gene>